<dbReference type="SUPFAM" id="SSF51735">
    <property type="entry name" value="NAD(P)-binding Rossmann-fold domains"/>
    <property type="match status" value="1"/>
</dbReference>
<keyword evidence="4" id="KW-1185">Reference proteome</keyword>
<keyword evidence="1" id="KW-0808">Transferase</keyword>
<reference evidence="3" key="1">
    <citation type="journal article" date="2020" name="Stud. Mycol.">
        <title>101 Dothideomycetes genomes: a test case for predicting lifestyles and emergence of pathogens.</title>
        <authorList>
            <person name="Haridas S."/>
            <person name="Albert R."/>
            <person name="Binder M."/>
            <person name="Bloem J."/>
            <person name="Labutti K."/>
            <person name="Salamov A."/>
            <person name="Andreopoulos B."/>
            <person name="Baker S."/>
            <person name="Barry K."/>
            <person name="Bills G."/>
            <person name="Bluhm B."/>
            <person name="Cannon C."/>
            <person name="Castanera R."/>
            <person name="Culley D."/>
            <person name="Daum C."/>
            <person name="Ezra D."/>
            <person name="Gonzalez J."/>
            <person name="Henrissat B."/>
            <person name="Kuo A."/>
            <person name="Liang C."/>
            <person name="Lipzen A."/>
            <person name="Lutzoni F."/>
            <person name="Magnuson J."/>
            <person name="Mondo S."/>
            <person name="Nolan M."/>
            <person name="Ohm R."/>
            <person name="Pangilinan J."/>
            <person name="Park H.-J."/>
            <person name="Ramirez L."/>
            <person name="Alfaro M."/>
            <person name="Sun H."/>
            <person name="Tritt A."/>
            <person name="Yoshinaga Y."/>
            <person name="Zwiers L.-H."/>
            <person name="Turgeon B."/>
            <person name="Goodwin S."/>
            <person name="Spatafora J."/>
            <person name="Crous P."/>
            <person name="Grigoriev I."/>
        </authorList>
    </citation>
    <scope>NUCLEOTIDE SEQUENCE</scope>
    <source>
        <strain evidence="3">CBS 260.36</strain>
    </source>
</reference>
<dbReference type="PANTHER" id="PTHR45681:SF6">
    <property type="entry name" value="POLYKETIDE SYNTHASE 37"/>
    <property type="match status" value="1"/>
</dbReference>
<dbReference type="InterPro" id="IPR036291">
    <property type="entry name" value="NAD(P)-bd_dom_sf"/>
</dbReference>
<dbReference type="AlphaFoldDB" id="A0A9P4JAP5"/>
<evidence type="ECO:0000313" key="4">
    <source>
        <dbReference type="Proteomes" id="UP000799439"/>
    </source>
</evidence>
<dbReference type="SUPFAM" id="SSF50129">
    <property type="entry name" value="GroES-like"/>
    <property type="match status" value="1"/>
</dbReference>
<dbReference type="EMBL" id="ML996082">
    <property type="protein sequence ID" value="KAF2156512.1"/>
    <property type="molecule type" value="Genomic_DNA"/>
</dbReference>
<sequence length="415" mass="45487">MPTMRSRVLTFFIANRCILRDAAGKVLKGARAIMLAELEGPLLANMNNEDMVAVRILFKTVTSVIWVTNGGLLRGKSPKHSIISGVAKLIMTEQPSVRVSSFDLDLDEINFGRSARLVIQHELGFRKDNEGLLDTQLIEHEGVVYSSRYIVDTVENEGFRSQIRPVPEVRKICDNLELSFLQVGRVESFYFKEKSPIAHALTPEGVVLMPTVFNLGKREATILEGLQDLHSVCVGIVKDIGHNVTRFSKGDYVVCLQSGKFDSSIITNEAACELLRQKDKPENFVSSLIPYCSALHALKTLGGAASGHTILIHEMVATSHFAIVNLARLLGSRIIVTFSSLERQALLRKHYPVLESHHSCIVSAELASKLDTITAGHGIDVAIVNAGSSSLPEVWSSLAKNGKLICTGDSEIFPT</sequence>
<name>A0A9P4JAP5_9PEZI</name>
<dbReference type="Gene3D" id="3.90.180.10">
    <property type="entry name" value="Medium-chain alcohol dehydrogenases, catalytic domain"/>
    <property type="match status" value="1"/>
</dbReference>
<dbReference type="Proteomes" id="UP000799439">
    <property type="component" value="Unassembled WGS sequence"/>
</dbReference>
<protein>
    <recommendedName>
        <fullName evidence="2">Enoyl reductase (ER) domain-containing protein</fullName>
    </recommendedName>
</protein>
<organism evidence="3 4">
    <name type="scientific">Myriangium duriaei CBS 260.36</name>
    <dbReference type="NCBI Taxonomy" id="1168546"/>
    <lineage>
        <taxon>Eukaryota</taxon>
        <taxon>Fungi</taxon>
        <taxon>Dikarya</taxon>
        <taxon>Ascomycota</taxon>
        <taxon>Pezizomycotina</taxon>
        <taxon>Dothideomycetes</taxon>
        <taxon>Dothideomycetidae</taxon>
        <taxon>Myriangiales</taxon>
        <taxon>Myriangiaceae</taxon>
        <taxon>Myriangium</taxon>
    </lineage>
</organism>
<dbReference type="InterPro" id="IPR011032">
    <property type="entry name" value="GroES-like_sf"/>
</dbReference>
<dbReference type="InterPro" id="IPR050444">
    <property type="entry name" value="Polyketide_Synthase"/>
</dbReference>
<dbReference type="GO" id="GO:0016740">
    <property type="term" value="F:transferase activity"/>
    <property type="evidence" value="ECO:0007669"/>
    <property type="project" value="UniProtKB-KW"/>
</dbReference>
<proteinExistence type="predicted"/>
<comment type="caution">
    <text evidence="3">The sequence shown here is derived from an EMBL/GenBank/DDBJ whole genome shotgun (WGS) entry which is preliminary data.</text>
</comment>
<dbReference type="GO" id="GO:0016491">
    <property type="term" value="F:oxidoreductase activity"/>
    <property type="evidence" value="ECO:0007669"/>
    <property type="project" value="InterPro"/>
</dbReference>
<evidence type="ECO:0000259" key="2">
    <source>
        <dbReference type="SMART" id="SM00829"/>
    </source>
</evidence>
<dbReference type="SMART" id="SM00829">
    <property type="entry name" value="PKS_ER"/>
    <property type="match status" value="1"/>
</dbReference>
<evidence type="ECO:0000256" key="1">
    <source>
        <dbReference type="ARBA" id="ARBA00022679"/>
    </source>
</evidence>
<feature type="domain" description="Enoyl reductase (ER)" evidence="2">
    <location>
        <begin position="184"/>
        <end position="415"/>
    </location>
</feature>
<dbReference type="PANTHER" id="PTHR45681">
    <property type="entry name" value="POLYKETIDE SYNTHASE 44-RELATED"/>
    <property type="match status" value="1"/>
</dbReference>
<evidence type="ECO:0000313" key="3">
    <source>
        <dbReference type="EMBL" id="KAF2156512.1"/>
    </source>
</evidence>
<dbReference type="OrthoDB" id="329835at2759"/>
<gene>
    <name evidence="3" type="ORF">K461DRAFT_291419</name>
</gene>
<dbReference type="InterPro" id="IPR020843">
    <property type="entry name" value="ER"/>
</dbReference>
<accession>A0A9P4JAP5</accession>